<dbReference type="InterPro" id="IPR000445">
    <property type="entry name" value="HhH_motif"/>
</dbReference>
<comment type="similarity">
    <text evidence="1 12">Belongs to the Nth/MutY family.</text>
</comment>
<dbReference type="Pfam" id="PF00633">
    <property type="entry name" value="HHH"/>
    <property type="match status" value="1"/>
</dbReference>
<dbReference type="NCBIfam" id="TIGR01083">
    <property type="entry name" value="nth"/>
    <property type="match status" value="1"/>
</dbReference>
<dbReference type="GO" id="GO:0019104">
    <property type="term" value="F:DNA N-glycosylase activity"/>
    <property type="evidence" value="ECO:0007669"/>
    <property type="project" value="UniProtKB-UniRule"/>
</dbReference>
<keyword evidence="14" id="KW-0255">Endonuclease</keyword>
<name>A0A1G8UZQ2_9STAP</name>
<comment type="function">
    <text evidence="12">DNA repair enzyme that has both DNA N-glycosylase activity and AP-lyase activity. The DNA N-glycosylase activity releases various damaged pyrimidines from DNA by cleaving the N-glycosidic bond, leaving an AP (apurinic/apyrimidinic) site. The AP-lyase activity cleaves the phosphodiester bond 3' to the AP site by a beta-elimination, leaving a 3'-terminal unsaturated sugar and a product with a terminal 5'-phosphate.</text>
</comment>
<keyword evidence="3 12" id="KW-0479">Metal-binding</keyword>
<dbReference type="InterPro" id="IPR003265">
    <property type="entry name" value="HhH-GPD_domain"/>
</dbReference>
<evidence type="ECO:0000256" key="5">
    <source>
        <dbReference type="ARBA" id="ARBA00022801"/>
    </source>
</evidence>
<organism evidence="14 15">
    <name type="scientific">Jeotgalicoccus aerolatus</name>
    <dbReference type="NCBI Taxonomy" id="709510"/>
    <lineage>
        <taxon>Bacteria</taxon>
        <taxon>Bacillati</taxon>
        <taxon>Bacillota</taxon>
        <taxon>Bacilli</taxon>
        <taxon>Bacillales</taxon>
        <taxon>Staphylococcaceae</taxon>
        <taxon>Jeotgalicoccus</taxon>
    </lineage>
</organism>
<evidence type="ECO:0000313" key="15">
    <source>
        <dbReference type="Proteomes" id="UP000242700"/>
    </source>
</evidence>
<dbReference type="InterPro" id="IPR011257">
    <property type="entry name" value="DNA_glycosylase"/>
</dbReference>
<dbReference type="GO" id="GO:0003677">
    <property type="term" value="F:DNA binding"/>
    <property type="evidence" value="ECO:0007669"/>
    <property type="project" value="UniProtKB-UniRule"/>
</dbReference>
<feature type="domain" description="HhH-GPD" evidence="13">
    <location>
        <begin position="40"/>
        <end position="188"/>
    </location>
</feature>
<evidence type="ECO:0000256" key="9">
    <source>
        <dbReference type="ARBA" id="ARBA00023204"/>
    </source>
</evidence>
<dbReference type="Gene3D" id="1.10.340.30">
    <property type="entry name" value="Hypothetical protein, domain 2"/>
    <property type="match status" value="1"/>
</dbReference>
<dbReference type="EMBL" id="FNFI01000001">
    <property type="protein sequence ID" value="SDJ59291.1"/>
    <property type="molecule type" value="Genomic_DNA"/>
</dbReference>
<dbReference type="HAMAP" id="MF_00942">
    <property type="entry name" value="Nth"/>
    <property type="match status" value="1"/>
</dbReference>
<dbReference type="FunFam" id="1.10.1670.10:FF:000001">
    <property type="entry name" value="Endonuclease III"/>
    <property type="match status" value="1"/>
</dbReference>
<keyword evidence="8 12" id="KW-0238">DNA-binding</keyword>
<evidence type="ECO:0000256" key="3">
    <source>
        <dbReference type="ARBA" id="ARBA00022723"/>
    </source>
</evidence>
<dbReference type="PANTHER" id="PTHR10359">
    <property type="entry name" value="A/G-SPECIFIC ADENINE GLYCOSYLASE/ENDONUCLEASE III"/>
    <property type="match status" value="1"/>
</dbReference>
<keyword evidence="11 12" id="KW-0326">Glycosidase</keyword>
<evidence type="ECO:0000256" key="4">
    <source>
        <dbReference type="ARBA" id="ARBA00022763"/>
    </source>
</evidence>
<dbReference type="Proteomes" id="UP000242700">
    <property type="component" value="Unassembled WGS sequence"/>
</dbReference>
<protein>
    <recommendedName>
        <fullName evidence="12">Endonuclease III</fullName>
        <ecNumber evidence="12">4.2.99.18</ecNumber>
    </recommendedName>
    <alternativeName>
        <fullName evidence="12">DNA-(apurinic or apyrimidinic site) lyase</fullName>
    </alternativeName>
</protein>
<keyword evidence="4 12" id="KW-0227">DNA damage</keyword>
<dbReference type="Gene3D" id="1.10.1670.10">
    <property type="entry name" value="Helix-hairpin-Helix base-excision DNA repair enzymes (C-terminal)"/>
    <property type="match status" value="1"/>
</dbReference>
<dbReference type="PANTHER" id="PTHR10359:SF18">
    <property type="entry name" value="ENDONUCLEASE III"/>
    <property type="match status" value="1"/>
</dbReference>
<comment type="cofactor">
    <cofactor evidence="12">
        <name>[4Fe-4S] cluster</name>
        <dbReference type="ChEBI" id="CHEBI:49883"/>
    </cofactor>
    <text evidence="12">Binds 1 [4Fe-4S] cluster.</text>
</comment>
<dbReference type="FunFam" id="1.10.340.30:FF:000001">
    <property type="entry name" value="Endonuclease III"/>
    <property type="match status" value="1"/>
</dbReference>
<dbReference type="SUPFAM" id="SSF48150">
    <property type="entry name" value="DNA-glycosylase"/>
    <property type="match status" value="1"/>
</dbReference>
<gene>
    <name evidence="12" type="primary">nth</name>
    <name evidence="14" type="ORF">SAMN05216187_101165</name>
</gene>
<dbReference type="InterPro" id="IPR003651">
    <property type="entry name" value="Endonuclease3_FeS-loop_motif"/>
</dbReference>
<dbReference type="PROSITE" id="PS01155">
    <property type="entry name" value="ENDONUCLEASE_III_2"/>
    <property type="match status" value="1"/>
</dbReference>
<comment type="catalytic activity">
    <reaction evidence="12">
        <text>2'-deoxyribonucleotide-(2'-deoxyribose 5'-phosphate)-2'-deoxyribonucleotide-DNA = a 3'-end 2'-deoxyribonucleotide-(2,3-dehydro-2,3-deoxyribose 5'-phosphate)-DNA + a 5'-end 5'-phospho-2'-deoxyribonucleoside-DNA + H(+)</text>
        <dbReference type="Rhea" id="RHEA:66592"/>
        <dbReference type="Rhea" id="RHEA-COMP:13180"/>
        <dbReference type="Rhea" id="RHEA-COMP:16897"/>
        <dbReference type="Rhea" id="RHEA-COMP:17067"/>
        <dbReference type="ChEBI" id="CHEBI:15378"/>
        <dbReference type="ChEBI" id="CHEBI:136412"/>
        <dbReference type="ChEBI" id="CHEBI:157695"/>
        <dbReference type="ChEBI" id="CHEBI:167181"/>
        <dbReference type="EC" id="4.2.99.18"/>
    </reaction>
</comment>
<keyword evidence="2 12" id="KW-0004">4Fe-4S</keyword>
<keyword evidence="9 12" id="KW-0234">DNA repair</keyword>
<reference evidence="15" key="1">
    <citation type="submission" date="2016-10" db="EMBL/GenBank/DDBJ databases">
        <authorList>
            <person name="Varghese N."/>
            <person name="Submissions S."/>
        </authorList>
    </citation>
    <scope>NUCLEOTIDE SEQUENCE [LARGE SCALE GENOMIC DNA]</scope>
    <source>
        <strain evidence="15">CGMCC 1.8911</strain>
    </source>
</reference>
<dbReference type="AlphaFoldDB" id="A0A1G8UZQ2"/>
<evidence type="ECO:0000256" key="11">
    <source>
        <dbReference type="ARBA" id="ARBA00023295"/>
    </source>
</evidence>
<keyword evidence="6 12" id="KW-0408">Iron</keyword>
<keyword evidence="7 12" id="KW-0411">Iron-sulfur</keyword>
<keyword evidence="5 12" id="KW-0378">Hydrolase</keyword>
<evidence type="ECO:0000256" key="12">
    <source>
        <dbReference type="HAMAP-Rule" id="MF_00942"/>
    </source>
</evidence>
<evidence type="ECO:0000259" key="13">
    <source>
        <dbReference type="SMART" id="SM00478"/>
    </source>
</evidence>
<dbReference type="PROSITE" id="PS00764">
    <property type="entry name" value="ENDONUCLEASE_III_1"/>
    <property type="match status" value="1"/>
</dbReference>
<evidence type="ECO:0000313" key="14">
    <source>
        <dbReference type="EMBL" id="SDJ59291.1"/>
    </source>
</evidence>
<keyword evidence="14" id="KW-0540">Nuclease</keyword>
<dbReference type="InterPro" id="IPR004036">
    <property type="entry name" value="Endonuclease-III-like_CS2"/>
</dbReference>
<dbReference type="CDD" id="cd00056">
    <property type="entry name" value="ENDO3c"/>
    <property type="match status" value="1"/>
</dbReference>
<dbReference type="GO" id="GO:0046872">
    <property type="term" value="F:metal ion binding"/>
    <property type="evidence" value="ECO:0007669"/>
    <property type="project" value="UniProtKB-KW"/>
</dbReference>
<proteinExistence type="inferred from homology"/>
<dbReference type="STRING" id="586411.SAMN05216187_101165"/>
<dbReference type="GO" id="GO:0051539">
    <property type="term" value="F:4 iron, 4 sulfur cluster binding"/>
    <property type="evidence" value="ECO:0007669"/>
    <property type="project" value="UniProtKB-UniRule"/>
</dbReference>
<feature type="binding site" evidence="12">
    <location>
        <position position="200"/>
    </location>
    <ligand>
        <name>[4Fe-4S] cluster</name>
        <dbReference type="ChEBI" id="CHEBI:49883"/>
    </ligand>
</feature>
<evidence type="ECO:0000256" key="8">
    <source>
        <dbReference type="ARBA" id="ARBA00023125"/>
    </source>
</evidence>
<evidence type="ECO:0000256" key="10">
    <source>
        <dbReference type="ARBA" id="ARBA00023239"/>
    </source>
</evidence>
<keyword evidence="10 12" id="KW-0456">Lyase</keyword>
<dbReference type="GO" id="GO:0140078">
    <property type="term" value="F:class I DNA-(apurinic or apyrimidinic site) endonuclease activity"/>
    <property type="evidence" value="ECO:0007669"/>
    <property type="project" value="UniProtKB-EC"/>
</dbReference>
<dbReference type="SMART" id="SM00478">
    <property type="entry name" value="ENDO3c"/>
    <property type="match status" value="1"/>
</dbReference>
<dbReference type="PIRSF" id="PIRSF001435">
    <property type="entry name" value="Nth"/>
    <property type="match status" value="1"/>
</dbReference>
<dbReference type="InterPro" id="IPR004035">
    <property type="entry name" value="Endouclease-III_FeS-bd_BS"/>
</dbReference>
<accession>A0A1G8UZQ2</accession>
<dbReference type="GO" id="GO:0006285">
    <property type="term" value="P:base-excision repair, AP site formation"/>
    <property type="evidence" value="ECO:0007669"/>
    <property type="project" value="TreeGrafter"/>
</dbReference>
<dbReference type="Pfam" id="PF10576">
    <property type="entry name" value="EndIII_4Fe-2S"/>
    <property type="match status" value="1"/>
</dbReference>
<evidence type="ECO:0000256" key="1">
    <source>
        <dbReference type="ARBA" id="ARBA00008343"/>
    </source>
</evidence>
<evidence type="ECO:0000256" key="2">
    <source>
        <dbReference type="ARBA" id="ARBA00022485"/>
    </source>
</evidence>
<dbReference type="Pfam" id="PF00730">
    <property type="entry name" value="HhH-GPD"/>
    <property type="match status" value="1"/>
</dbReference>
<sequence length="220" mass="25163">MTTSKKKTMEFIDVIAEMFPDAEAELNYTNPFELTIAVLLSAQTTDVGVNRVTEGLFKRFKTPEDYLSVEVTEIEKYIKTIGLYRTKAKNIQKLCRDLIDKYDGQIPGNYDELVSLAGVGRKTANVVLSVAFDTPRIAVDTHVERISKRLGIARYKDSPLQVEETLMRKIPAERWSKTHHQLIFFGRYHCLARNPKCHECPLLAECREGQKRLKQGLVNI</sequence>
<dbReference type="InterPro" id="IPR023170">
    <property type="entry name" value="HhH_base_excis_C"/>
</dbReference>
<dbReference type="InterPro" id="IPR005759">
    <property type="entry name" value="Nth"/>
</dbReference>
<evidence type="ECO:0000256" key="6">
    <source>
        <dbReference type="ARBA" id="ARBA00023004"/>
    </source>
</evidence>
<feature type="binding site" evidence="12">
    <location>
        <position position="190"/>
    </location>
    <ligand>
        <name>[4Fe-4S] cluster</name>
        <dbReference type="ChEBI" id="CHEBI:49883"/>
    </ligand>
</feature>
<dbReference type="EC" id="4.2.99.18" evidence="12"/>
<feature type="binding site" evidence="12">
    <location>
        <position position="206"/>
    </location>
    <ligand>
        <name>[4Fe-4S] cluster</name>
        <dbReference type="ChEBI" id="CHEBI:49883"/>
    </ligand>
</feature>
<feature type="binding site" evidence="12">
    <location>
        <position position="197"/>
    </location>
    <ligand>
        <name>[4Fe-4S] cluster</name>
        <dbReference type="ChEBI" id="CHEBI:49883"/>
    </ligand>
</feature>
<evidence type="ECO:0000256" key="7">
    <source>
        <dbReference type="ARBA" id="ARBA00023014"/>
    </source>
</evidence>
<dbReference type="SMART" id="SM00525">
    <property type="entry name" value="FES"/>
    <property type="match status" value="1"/>
</dbReference>